<proteinExistence type="predicted"/>
<comment type="caution">
    <text evidence="2">The sequence shown here is derived from an EMBL/GenBank/DDBJ whole genome shotgun (WGS) entry which is preliminary data.</text>
</comment>
<reference evidence="2 3" key="1">
    <citation type="submission" date="2019-05" db="EMBL/GenBank/DDBJ databases">
        <title>The metagenome of a microbial culture collection derived from dairy environment covers the genomic content of the human microbiome.</title>
        <authorList>
            <person name="Roder T."/>
            <person name="Wuthrich D."/>
            <person name="Sattari Z."/>
            <person name="Von Ah U."/>
            <person name="Bar C."/>
            <person name="Ronchi F."/>
            <person name="Macpherson A.J."/>
            <person name="Ganal-Vonarburg S.C."/>
            <person name="Bruggmann R."/>
            <person name="Vergeres G."/>
        </authorList>
    </citation>
    <scope>NUCLEOTIDE SEQUENCE [LARGE SCALE GENOMIC DNA]</scope>
    <source>
        <strain evidence="2 3">FAM 24227</strain>
    </source>
</reference>
<sequence length="88" mass="10310">MENNILYYSDVCPDTKSFLNELNRLEVRFKSVNITESISNLKEFLAVRDNEAVFNDKKETNQVGIPVLVTEDKEYLFDGEQLRNKFDN</sequence>
<dbReference type="EMBL" id="VBSP01000059">
    <property type="protein sequence ID" value="TLQ39122.1"/>
    <property type="molecule type" value="Genomic_DNA"/>
</dbReference>
<dbReference type="Proteomes" id="UP000306420">
    <property type="component" value="Unassembled WGS sequence"/>
</dbReference>
<gene>
    <name evidence="2" type="ORF">FEZ33_11045</name>
    <name evidence="1" type="ORF">HYQ42_07425</name>
</gene>
<dbReference type="EMBL" id="JACCEL010000016">
    <property type="protein sequence ID" value="MBG9978618.1"/>
    <property type="molecule type" value="Genomic_DNA"/>
</dbReference>
<evidence type="ECO:0000313" key="2">
    <source>
        <dbReference type="EMBL" id="TLQ39122.1"/>
    </source>
</evidence>
<reference evidence="1 4" key="2">
    <citation type="submission" date="2020-07" db="EMBL/GenBank/DDBJ databases">
        <title>Facklamia lactis sp. nov., isolated from raw milk.</title>
        <authorList>
            <person name="Doll E.V."/>
            <person name="Huptas C."/>
            <person name="Staib L."/>
            <person name="Wenning M."/>
            <person name="Scherer S."/>
        </authorList>
    </citation>
    <scope>NUCLEOTIDE SEQUENCE [LARGE SCALE GENOMIC DNA]</scope>
    <source>
        <strain evidence="1 4">DSM 104272</strain>
    </source>
</reference>
<dbReference type="AlphaFoldDB" id="A0A5R9DVK7"/>
<dbReference type="Proteomes" id="UP000823401">
    <property type="component" value="Unassembled WGS sequence"/>
</dbReference>
<protein>
    <submittedName>
        <fullName evidence="2">Glutaredoxin</fullName>
    </submittedName>
</protein>
<accession>A0A5R9DVK7</accession>
<keyword evidence="4" id="KW-1185">Reference proteome</keyword>
<evidence type="ECO:0000313" key="4">
    <source>
        <dbReference type="Proteomes" id="UP000823401"/>
    </source>
</evidence>
<dbReference type="Gene3D" id="3.40.30.10">
    <property type="entry name" value="Glutaredoxin"/>
    <property type="match status" value="1"/>
</dbReference>
<organism evidence="2 3">
    <name type="scientific">Ruoffia tabacinasalis</name>
    <dbReference type="NCBI Taxonomy" id="87458"/>
    <lineage>
        <taxon>Bacteria</taxon>
        <taxon>Bacillati</taxon>
        <taxon>Bacillota</taxon>
        <taxon>Bacilli</taxon>
        <taxon>Lactobacillales</taxon>
        <taxon>Aerococcaceae</taxon>
        <taxon>Ruoffia</taxon>
    </lineage>
</organism>
<evidence type="ECO:0000313" key="3">
    <source>
        <dbReference type="Proteomes" id="UP000306420"/>
    </source>
</evidence>
<dbReference type="OrthoDB" id="5679012at2"/>
<name>A0A5R9DVK7_9LACT</name>
<evidence type="ECO:0000313" key="1">
    <source>
        <dbReference type="EMBL" id="MBG9978618.1"/>
    </source>
</evidence>
<dbReference type="RefSeq" id="WP_138405436.1">
    <property type="nucleotide sequence ID" value="NZ_JACCEL010000016.1"/>
</dbReference>